<sequence length="386" mass="40999">MTTVLKNRVLLTLFLLLLLAAFGLPFLSYAPNRLLSGQTISLLSLLHGRALWLLAPLLALAALSLLPPWRVYALLTVLAASALLTLSLWLSGDAARQLAQNGSALARTSWSGGCWLTLALCLLMAANAMERVTASPLWRIVGNTLTLAPALWLLFSQQLDALSLLKEYHNRREVFDAALWQHLSILLLTVLPTLAIGVPLGVLCFRSSRWQTPVFSTLNIIQTVPSIALFGLLIAPLAGLAAAFPWLARHGVSGIGLAPAIVALVMYALLPLVRSVTAGLQSVPASVIESARGMGMTRGQIFARVQLPLALPLLLTGVRILAVQTVGMAVVAALIGAGGFGAIVFQGLLSSALDLVLLGVIPVIVMAVVVDSLFKLIISMLEATRR</sequence>
<feature type="transmembrane region" description="Helical" evidence="7">
    <location>
        <begin position="254"/>
        <end position="273"/>
    </location>
</feature>
<feature type="transmembrane region" description="Helical" evidence="7">
    <location>
        <begin position="328"/>
        <end position="348"/>
    </location>
</feature>
<evidence type="ECO:0000313" key="10">
    <source>
        <dbReference type="Proteomes" id="UP000430368"/>
    </source>
</evidence>
<dbReference type="CDD" id="cd06261">
    <property type="entry name" value="TM_PBP2"/>
    <property type="match status" value="1"/>
</dbReference>
<comment type="similarity">
    <text evidence="7">Belongs to the binding-protein-dependent transport system permease family.</text>
</comment>
<evidence type="ECO:0000256" key="6">
    <source>
        <dbReference type="ARBA" id="ARBA00023136"/>
    </source>
</evidence>
<keyword evidence="3" id="KW-0997">Cell inner membrane</keyword>
<keyword evidence="10" id="KW-1185">Reference proteome</keyword>
<dbReference type="SUPFAM" id="SSF161098">
    <property type="entry name" value="MetI-like"/>
    <property type="match status" value="1"/>
</dbReference>
<evidence type="ECO:0000256" key="3">
    <source>
        <dbReference type="ARBA" id="ARBA00022519"/>
    </source>
</evidence>
<gene>
    <name evidence="9" type="ORF">FO014_03265</name>
</gene>
<feature type="transmembrane region" description="Helical" evidence="7">
    <location>
        <begin position="355"/>
        <end position="378"/>
    </location>
</feature>
<dbReference type="PROSITE" id="PS50928">
    <property type="entry name" value="ABC_TM1"/>
    <property type="match status" value="1"/>
</dbReference>
<reference evidence="9 10" key="1">
    <citation type="submission" date="2019-07" db="EMBL/GenBank/DDBJ databases">
        <title>Serratia dokdonensis sp. nov., an elicitor of systemic resistance in Nicotiana Tabacum.</title>
        <authorList>
            <person name="Son J.-S."/>
            <person name="Hwang Y.-J."/>
            <person name="Lee S.-Y."/>
            <person name="Ghim S.-Y."/>
        </authorList>
    </citation>
    <scope>NUCLEOTIDE SEQUENCE [LARGE SCALE GENOMIC DNA]</scope>
    <source>
        <strain evidence="9 10">KUDC3025</strain>
    </source>
</reference>
<keyword evidence="5 7" id="KW-1133">Transmembrane helix</keyword>
<dbReference type="Pfam" id="PF00528">
    <property type="entry name" value="BPD_transp_1"/>
    <property type="match status" value="1"/>
</dbReference>
<dbReference type="RefSeq" id="WP_160027761.1">
    <property type="nucleotide sequence ID" value="NZ_CP041764.1"/>
</dbReference>
<keyword evidence="3" id="KW-1003">Cell membrane</keyword>
<feature type="transmembrane region" description="Helical" evidence="7">
    <location>
        <begin position="179"/>
        <end position="205"/>
    </location>
</feature>
<keyword evidence="2 7" id="KW-0813">Transport</keyword>
<feature type="transmembrane region" description="Helical" evidence="7">
    <location>
        <begin position="301"/>
        <end position="322"/>
    </location>
</feature>
<dbReference type="Proteomes" id="UP000430368">
    <property type="component" value="Chromosome"/>
</dbReference>
<dbReference type="InterPro" id="IPR000515">
    <property type="entry name" value="MetI-like"/>
</dbReference>
<feature type="transmembrane region" description="Helical" evidence="7">
    <location>
        <begin position="226"/>
        <end position="248"/>
    </location>
</feature>
<comment type="subcellular location">
    <subcellularLocation>
        <location evidence="1">Cell inner membrane</location>
        <topology evidence="1">Multi-pass membrane protein</topology>
    </subcellularLocation>
    <subcellularLocation>
        <location evidence="7">Cell membrane</location>
        <topology evidence="7">Multi-pass membrane protein</topology>
    </subcellularLocation>
</comment>
<dbReference type="EMBL" id="CP041764">
    <property type="protein sequence ID" value="QHA86074.1"/>
    <property type="molecule type" value="Genomic_DNA"/>
</dbReference>
<dbReference type="InterPro" id="IPR051204">
    <property type="entry name" value="ABC_transp_perm/SBD"/>
</dbReference>
<feature type="domain" description="ABC transmembrane type-1" evidence="8">
    <location>
        <begin position="179"/>
        <end position="374"/>
    </location>
</feature>
<evidence type="ECO:0000256" key="2">
    <source>
        <dbReference type="ARBA" id="ARBA00022448"/>
    </source>
</evidence>
<evidence type="ECO:0000256" key="5">
    <source>
        <dbReference type="ARBA" id="ARBA00022989"/>
    </source>
</evidence>
<organism evidence="9 10">
    <name type="scientific">Serratia rhizosphaerae</name>
    <dbReference type="NCBI Taxonomy" id="2597702"/>
    <lineage>
        <taxon>Bacteria</taxon>
        <taxon>Pseudomonadati</taxon>
        <taxon>Pseudomonadota</taxon>
        <taxon>Gammaproteobacteria</taxon>
        <taxon>Enterobacterales</taxon>
        <taxon>Yersiniaceae</taxon>
        <taxon>Serratia</taxon>
    </lineage>
</organism>
<feature type="transmembrane region" description="Helical" evidence="7">
    <location>
        <begin position="47"/>
        <end position="66"/>
    </location>
</feature>
<dbReference type="PANTHER" id="PTHR30177">
    <property type="entry name" value="GLYCINE BETAINE/L-PROLINE TRANSPORT SYSTEM PERMEASE PROTEIN PROW"/>
    <property type="match status" value="1"/>
</dbReference>
<dbReference type="InterPro" id="IPR035906">
    <property type="entry name" value="MetI-like_sf"/>
</dbReference>
<evidence type="ECO:0000313" key="9">
    <source>
        <dbReference type="EMBL" id="QHA86074.1"/>
    </source>
</evidence>
<keyword evidence="6 7" id="KW-0472">Membrane</keyword>
<accession>A0ABX6GIJ0</accession>
<keyword evidence="4 7" id="KW-0812">Transmembrane</keyword>
<evidence type="ECO:0000256" key="7">
    <source>
        <dbReference type="RuleBase" id="RU363032"/>
    </source>
</evidence>
<evidence type="ECO:0000259" key="8">
    <source>
        <dbReference type="PROSITE" id="PS50928"/>
    </source>
</evidence>
<feature type="transmembrane region" description="Helical" evidence="7">
    <location>
        <begin position="71"/>
        <end position="90"/>
    </location>
</feature>
<evidence type="ECO:0000256" key="4">
    <source>
        <dbReference type="ARBA" id="ARBA00022692"/>
    </source>
</evidence>
<evidence type="ECO:0000256" key="1">
    <source>
        <dbReference type="ARBA" id="ARBA00004429"/>
    </source>
</evidence>
<protein>
    <submittedName>
        <fullName evidence="9">ABC transporter permease</fullName>
    </submittedName>
</protein>
<feature type="transmembrane region" description="Helical" evidence="7">
    <location>
        <begin position="110"/>
        <end position="128"/>
    </location>
</feature>
<dbReference type="PANTHER" id="PTHR30177:SF30">
    <property type="entry name" value="GLYCINE BETAINE UPTAKE SYSTEM PERMEASE PROTEIN YEHY"/>
    <property type="match status" value="1"/>
</dbReference>
<proteinExistence type="inferred from homology"/>
<name>A0ABX6GIJ0_9GAMM</name>
<dbReference type="Gene3D" id="1.10.3720.10">
    <property type="entry name" value="MetI-like"/>
    <property type="match status" value="1"/>
</dbReference>
<feature type="transmembrane region" description="Helical" evidence="7">
    <location>
        <begin position="140"/>
        <end position="159"/>
    </location>
</feature>